<dbReference type="PANTHER" id="PTHR43884:SF20">
    <property type="entry name" value="ACYL-COA DEHYDROGENASE FADE28"/>
    <property type="match status" value="1"/>
</dbReference>
<dbReference type="Pfam" id="PF00441">
    <property type="entry name" value="Acyl-CoA_dh_1"/>
    <property type="match status" value="1"/>
</dbReference>
<keyword evidence="5" id="KW-0560">Oxidoreductase</keyword>
<dbReference type="SUPFAM" id="SSF47203">
    <property type="entry name" value="Acyl-CoA dehydrogenase C-terminal domain-like"/>
    <property type="match status" value="1"/>
</dbReference>
<dbReference type="GO" id="GO:0003995">
    <property type="term" value="F:acyl-CoA dehydrogenase activity"/>
    <property type="evidence" value="ECO:0007669"/>
    <property type="project" value="TreeGrafter"/>
</dbReference>
<dbReference type="Gene3D" id="1.10.540.10">
    <property type="entry name" value="Acyl-CoA dehydrogenase/oxidase, N-terminal domain"/>
    <property type="match status" value="1"/>
</dbReference>
<keyword evidence="4" id="KW-0274">FAD</keyword>
<dbReference type="AlphaFoldDB" id="A0A516X6V2"/>
<dbReference type="InterPro" id="IPR009100">
    <property type="entry name" value="AcylCoA_DH/oxidase_NM_dom_sf"/>
</dbReference>
<dbReference type="InterPro" id="IPR036250">
    <property type="entry name" value="AcylCo_DH-like_C"/>
</dbReference>
<evidence type="ECO:0000256" key="4">
    <source>
        <dbReference type="ARBA" id="ARBA00022827"/>
    </source>
</evidence>
<dbReference type="SUPFAM" id="SSF56645">
    <property type="entry name" value="Acyl-CoA dehydrogenase NM domain-like"/>
    <property type="match status" value="1"/>
</dbReference>
<reference evidence="7 8" key="1">
    <citation type="submission" date="2019-07" db="EMBL/GenBank/DDBJ databases">
        <title>Tomitella cavernea sp. nov., an actinomycete isolated from soil.</title>
        <authorList>
            <person name="Cheng J."/>
        </authorList>
    </citation>
    <scope>NUCLEOTIDE SEQUENCE [LARGE SCALE GENOMIC DNA]</scope>
    <source>
        <strain evidence="7 8">HY188</strain>
    </source>
</reference>
<dbReference type="RefSeq" id="WP_143910203.1">
    <property type="nucleotide sequence ID" value="NZ_CP041765.1"/>
</dbReference>
<name>A0A516X6V2_9ACTN</name>
<accession>A0A516X6V2</accession>
<dbReference type="EMBL" id="CP041765">
    <property type="protein sequence ID" value="QDQ98799.1"/>
    <property type="molecule type" value="Genomic_DNA"/>
</dbReference>
<evidence type="ECO:0000256" key="3">
    <source>
        <dbReference type="ARBA" id="ARBA00022630"/>
    </source>
</evidence>
<evidence type="ECO:0000256" key="1">
    <source>
        <dbReference type="ARBA" id="ARBA00001974"/>
    </source>
</evidence>
<dbReference type="InterPro" id="IPR009075">
    <property type="entry name" value="AcylCo_DH/oxidase_C"/>
</dbReference>
<comment type="similarity">
    <text evidence="2">Belongs to the acyl-CoA dehydrogenase family.</text>
</comment>
<dbReference type="GO" id="GO:0050660">
    <property type="term" value="F:flavin adenine dinucleotide binding"/>
    <property type="evidence" value="ECO:0007669"/>
    <property type="project" value="InterPro"/>
</dbReference>
<evidence type="ECO:0000313" key="8">
    <source>
        <dbReference type="Proteomes" id="UP000317344"/>
    </source>
</evidence>
<sequence>MMDLIWGEDYDVLAEVSRAVFQRVSPLTDREISRDLADEIRELAELGWLELGDPRSAGSEAADLASMAAVFVELGRALVRSPLPALTTARDAALLCGSRAADDLAARAATGGVQVFPAFTDPAWRRPAPRLRDGVLTGTVLDVPYADAADVLLVEATENADTDEPVEVLIAVHRGPRMTIDPMPNLGGYRMSAVEFRETPVAEADVLARGPHARTALVGARQRTAILTAAQVYGAGSALLDRTVDYARERRQFGGPIGRFQAVQYLCTDIAVDAHLTSAFIRDAARIVDEGDDAGLAVALMCKQARRTAEQMVHAAHEVHAGIGFMVETDIHLFTKAAKKWVFDLGGCDERHDGVIHAEMRRQLIGARL</sequence>
<keyword evidence="3" id="KW-0285">Flavoprotein</keyword>
<comment type="cofactor">
    <cofactor evidence="1">
        <name>FAD</name>
        <dbReference type="ChEBI" id="CHEBI:57692"/>
    </cofactor>
</comment>
<dbReference type="Proteomes" id="UP000317344">
    <property type="component" value="Chromosome"/>
</dbReference>
<proteinExistence type="inferred from homology"/>
<evidence type="ECO:0000259" key="6">
    <source>
        <dbReference type="Pfam" id="PF00441"/>
    </source>
</evidence>
<dbReference type="InterPro" id="IPR037069">
    <property type="entry name" value="AcylCoA_DH/ox_N_sf"/>
</dbReference>
<evidence type="ECO:0000256" key="2">
    <source>
        <dbReference type="ARBA" id="ARBA00009347"/>
    </source>
</evidence>
<organism evidence="7 8">
    <name type="scientific">Tomitella fengzijianii</name>
    <dbReference type="NCBI Taxonomy" id="2597660"/>
    <lineage>
        <taxon>Bacteria</taxon>
        <taxon>Bacillati</taxon>
        <taxon>Actinomycetota</taxon>
        <taxon>Actinomycetes</taxon>
        <taxon>Mycobacteriales</taxon>
        <taxon>Tomitella</taxon>
    </lineage>
</organism>
<feature type="domain" description="Acyl-CoA dehydrogenase/oxidase C-terminal" evidence="6">
    <location>
        <begin position="224"/>
        <end position="339"/>
    </location>
</feature>
<evidence type="ECO:0000313" key="7">
    <source>
        <dbReference type="EMBL" id="QDQ98799.1"/>
    </source>
</evidence>
<dbReference type="PANTHER" id="PTHR43884">
    <property type="entry name" value="ACYL-COA DEHYDROGENASE"/>
    <property type="match status" value="1"/>
</dbReference>
<protein>
    <submittedName>
        <fullName evidence="7">Acyl-CoA dehydrogenase</fullName>
    </submittedName>
</protein>
<reference evidence="7 8" key="2">
    <citation type="submission" date="2019-07" db="EMBL/GenBank/DDBJ databases">
        <authorList>
            <person name="Huang Y."/>
        </authorList>
    </citation>
    <scope>NUCLEOTIDE SEQUENCE [LARGE SCALE GENOMIC DNA]</scope>
    <source>
        <strain evidence="7 8">HY188</strain>
    </source>
</reference>
<dbReference type="KEGG" id="toy:FO059_17450"/>
<dbReference type="OrthoDB" id="2450120at2"/>
<gene>
    <name evidence="7" type="ORF">FO059_17450</name>
</gene>
<evidence type="ECO:0000256" key="5">
    <source>
        <dbReference type="ARBA" id="ARBA00023002"/>
    </source>
</evidence>
<dbReference type="Gene3D" id="1.20.140.10">
    <property type="entry name" value="Butyryl-CoA Dehydrogenase, subunit A, domain 3"/>
    <property type="match status" value="1"/>
</dbReference>
<keyword evidence="8" id="KW-1185">Reference proteome</keyword>